<dbReference type="Pfam" id="PF02502">
    <property type="entry name" value="LacAB_rpiB"/>
    <property type="match status" value="1"/>
</dbReference>
<organism evidence="2 3">
    <name type="scientific">candidate division WWE3 bacterium CG22_combo_CG10-13_8_21_14_all_39_12</name>
    <dbReference type="NCBI Taxonomy" id="1975094"/>
    <lineage>
        <taxon>Bacteria</taxon>
        <taxon>Katanobacteria</taxon>
    </lineage>
</organism>
<protein>
    <recommendedName>
        <fullName evidence="4">Ribose-5-phosphate isomerase</fullName>
    </recommendedName>
</protein>
<dbReference type="SUPFAM" id="SSF89623">
    <property type="entry name" value="Ribose/Galactose isomerase RpiB/AlsB"/>
    <property type="match status" value="1"/>
</dbReference>
<accession>A0A2H0BHQ1</accession>
<dbReference type="NCBIfam" id="TIGR00689">
    <property type="entry name" value="rpiB_lacA_lacB"/>
    <property type="match status" value="1"/>
</dbReference>
<comment type="similarity">
    <text evidence="1">Belongs to the LacAB/RpiB family.</text>
</comment>
<dbReference type="GO" id="GO:0016861">
    <property type="term" value="F:intramolecular oxidoreductase activity, interconverting aldoses and ketoses"/>
    <property type="evidence" value="ECO:0007669"/>
    <property type="project" value="UniProtKB-ARBA"/>
</dbReference>
<proteinExistence type="inferred from homology"/>
<dbReference type="EMBL" id="PCSU01000039">
    <property type="protein sequence ID" value="PIP56540.1"/>
    <property type="molecule type" value="Genomic_DNA"/>
</dbReference>
<reference evidence="2 3" key="1">
    <citation type="submission" date="2017-09" db="EMBL/GenBank/DDBJ databases">
        <title>Depth-based differentiation of microbial function through sediment-hosted aquifers and enrichment of novel symbionts in the deep terrestrial subsurface.</title>
        <authorList>
            <person name="Probst A.J."/>
            <person name="Ladd B."/>
            <person name="Jarett J.K."/>
            <person name="Geller-Mcgrath D.E."/>
            <person name="Sieber C.M."/>
            <person name="Emerson J.B."/>
            <person name="Anantharaman K."/>
            <person name="Thomas B.C."/>
            <person name="Malmstrom R."/>
            <person name="Stieglmeier M."/>
            <person name="Klingl A."/>
            <person name="Woyke T."/>
            <person name="Ryan C.M."/>
            <person name="Banfield J.F."/>
        </authorList>
    </citation>
    <scope>NUCLEOTIDE SEQUENCE [LARGE SCALE GENOMIC DNA]</scope>
    <source>
        <strain evidence="2">CG22_combo_CG10-13_8_21_14_all_39_12</strain>
    </source>
</reference>
<name>A0A2H0BHQ1_UNCKA</name>
<sequence>MKIVIAADHRGFELKESILLDSLFADVEFIDSGAHSFDEDDDYTSLAADAVFDMTARDVERAVLICGSGVGMCVMANKFNGIRCGIGISPEQVASARMDDDMNVLAISADYTDHESVVTMIRVFVDTDFKSTSRFERRLNDIAEIEQN</sequence>
<dbReference type="GO" id="GO:0005975">
    <property type="term" value="P:carbohydrate metabolic process"/>
    <property type="evidence" value="ECO:0007669"/>
    <property type="project" value="InterPro"/>
</dbReference>
<dbReference type="InterPro" id="IPR003500">
    <property type="entry name" value="RpiB_LacA_LacB"/>
</dbReference>
<evidence type="ECO:0000313" key="2">
    <source>
        <dbReference type="EMBL" id="PIP56540.1"/>
    </source>
</evidence>
<gene>
    <name evidence="2" type="ORF">COX05_02400</name>
</gene>
<comment type="caution">
    <text evidence="2">The sequence shown here is derived from an EMBL/GenBank/DDBJ whole genome shotgun (WGS) entry which is preliminary data.</text>
</comment>
<dbReference type="PANTHER" id="PTHR30345:SF0">
    <property type="entry name" value="DNA DAMAGE-REPAIR_TOLERATION PROTEIN DRT102"/>
    <property type="match status" value="1"/>
</dbReference>
<dbReference type="PIRSF" id="PIRSF005384">
    <property type="entry name" value="RpiB_LacA_B"/>
    <property type="match status" value="1"/>
</dbReference>
<evidence type="ECO:0000313" key="3">
    <source>
        <dbReference type="Proteomes" id="UP000228495"/>
    </source>
</evidence>
<evidence type="ECO:0000256" key="1">
    <source>
        <dbReference type="ARBA" id="ARBA00008754"/>
    </source>
</evidence>
<dbReference type="PANTHER" id="PTHR30345">
    <property type="entry name" value="RIBOSE-5-PHOSPHATE ISOMERASE B"/>
    <property type="match status" value="1"/>
</dbReference>
<dbReference type="Gene3D" id="3.40.1400.10">
    <property type="entry name" value="Sugar-phosphate isomerase, RpiB/LacA/LacB"/>
    <property type="match status" value="1"/>
</dbReference>
<dbReference type="AlphaFoldDB" id="A0A2H0BHQ1"/>
<dbReference type="Proteomes" id="UP000228495">
    <property type="component" value="Unassembled WGS sequence"/>
</dbReference>
<dbReference type="InterPro" id="IPR036569">
    <property type="entry name" value="RpiB_LacA_LacB_sf"/>
</dbReference>
<evidence type="ECO:0008006" key="4">
    <source>
        <dbReference type="Google" id="ProtNLM"/>
    </source>
</evidence>